<dbReference type="Proteomes" id="UP000229362">
    <property type="component" value="Unassembled WGS sequence"/>
</dbReference>
<organism evidence="2 3">
    <name type="scientific">Candidatus Magasanikbacteria bacterium CG10_big_fil_rev_8_21_14_0_10_43_6</name>
    <dbReference type="NCBI Taxonomy" id="1974650"/>
    <lineage>
        <taxon>Bacteria</taxon>
        <taxon>Candidatus Magasanikiibacteriota</taxon>
    </lineage>
</organism>
<dbReference type="EMBL" id="PFBZ01000118">
    <property type="protein sequence ID" value="PIT86507.1"/>
    <property type="molecule type" value="Genomic_DNA"/>
</dbReference>
<protein>
    <submittedName>
        <fullName evidence="2">Uncharacterized protein</fullName>
    </submittedName>
</protein>
<evidence type="ECO:0000313" key="2">
    <source>
        <dbReference type="EMBL" id="PIT86507.1"/>
    </source>
</evidence>
<reference evidence="3" key="1">
    <citation type="submission" date="2017-09" db="EMBL/GenBank/DDBJ databases">
        <title>Depth-based differentiation of microbial function through sediment-hosted aquifers and enrichment of novel symbionts in the deep terrestrial subsurface.</title>
        <authorList>
            <person name="Probst A.J."/>
            <person name="Ladd B."/>
            <person name="Jarett J.K."/>
            <person name="Geller-Mcgrath D.E."/>
            <person name="Sieber C.M.K."/>
            <person name="Emerson J.B."/>
            <person name="Anantharaman K."/>
            <person name="Thomas B.C."/>
            <person name="Malmstrom R."/>
            <person name="Stieglmeier M."/>
            <person name="Klingl A."/>
            <person name="Woyke T."/>
            <person name="Ryan C.M."/>
            <person name="Banfield J.F."/>
        </authorList>
    </citation>
    <scope>NUCLEOTIDE SEQUENCE [LARGE SCALE GENOMIC DNA]</scope>
</reference>
<proteinExistence type="predicted"/>
<gene>
    <name evidence="2" type="ORF">COU33_02780</name>
</gene>
<evidence type="ECO:0000313" key="3">
    <source>
        <dbReference type="Proteomes" id="UP000229362"/>
    </source>
</evidence>
<sequence length="97" mass="11448">MGEYDEGRSGRRPRIPIPVIRKRDVSPPKVEEDRSIENDDTLPTELLAFRMAVQYRPETKSWYGSLQDVTQEMKDVLLKQYTHLLRPEEVEYLEKIA</sequence>
<accession>A0A2M6W128</accession>
<dbReference type="AlphaFoldDB" id="A0A2M6W128"/>
<feature type="compositionally biased region" description="Basic and acidic residues" evidence="1">
    <location>
        <begin position="21"/>
        <end position="37"/>
    </location>
</feature>
<evidence type="ECO:0000256" key="1">
    <source>
        <dbReference type="SAM" id="MobiDB-lite"/>
    </source>
</evidence>
<feature type="region of interest" description="Disordered" evidence="1">
    <location>
        <begin position="1"/>
        <end position="38"/>
    </location>
</feature>
<comment type="caution">
    <text evidence="2">The sequence shown here is derived from an EMBL/GenBank/DDBJ whole genome shotgun (WGS) entry which is preliminary data.</text>
</comment>
<name>A0A2M6W128_9BACT</name>